<protein>
    <submittedName>
        <fullName evidence="8">9553_t:CDS:1</fullName>
    </submittedName>
</protein>
<evidence type="ECO:0000256" key="1">
    <source>
        <dbReference type="ARBA" id="ARBA00004141"/>
    </source>
</evidence>
<name>A0A9N8ZCR2_9GLOM</name>
<evidence type="ECO:0000256" key="6">
    <source>
        <dbReference type="ARBA" id="ARBA00023136"/>
    </source>
</evidence>
<dbReference type="Proteomes" id="UP000789739">
    <property type="component" value="Unassembled WGS sequence"/>
</dbReference>
<feature type="transmembrane region" description="Helical" evidence="7">
    <location>
        <begin position="51"/>
        <end position="74"/>
    </location>
</feature>
<evidence type="ECO:0000256" key="4">
    <source>
        <dbReference type="ARBA" id="ARBA00022692"/>
    </source>
</evidence>
<dbReference type="Pfam" id="PF03239">
    <property type="entry name" value="FTR1"/>
    <property type="match status" value="1"/>
</dbReference>
<feature type="transmembrane region" description="Helical" evidence="7">
    <location>
        <begin position="137"/>
        <end position="162"/>
    </location>
</feature>
<proteinExistence type="inferred from homology"/>
<gene>
    <name evidence="8" type="ORF">PBRASI_LOCUS1570</name>
</gene>
<sequence>MVYLFDPPAFFILFRETIEYSIILAVLLSFINKIVPEDNHELRKTMRRQIWIGTAAALVLIVVIGVVFISIFYTVASNLWENSEDIWEGIFSLFAAVVTFIMAFGMIKANQWKTKWEGKLKEATEKYLDKHQKGEKWALIILAFTVVAKEGLEAFVFIAGIGFNRPAYSLPIPVITGTLAGLVVGYAIYKGSNVMSMNIFFMIMTTFLFFISAGLFTTSVHAFVEATEGDDDEGDGDEIVLWNLNCCNEDTNRGWEIANALFGWRHIATLDTTLAYCAAWIAIFSGLIFVHYKDKRQRARVEKAVINDVDKEFDLSP</sequence>
<feature type="transmembrane region" description="Helical" evidence="7">
    <location>
        <begin position="86"/>
        <end position="107"/>
    </location>
</feature>
<evidence type="ECO:0000256" key="7">
    <source>
        <dbReference type="SAM" id="Phobius"/>
    </source>
</evidence>
<feature type="transmembrane region" description="Helical" evidence="7">
    <location>
        <begin position="201"/>
        <end position="224"/>
    </location>
</feature>
<evidence type="ECO:0000256" key="5">
    <source>
        <dbReference type="ARBA" id="ARBA00022989"/>
    </source>
</evidence>
<dbReference type="OrthoDB" id="4364at2759"/>
<keyword evidence="4 7" id="KW-0812">Transmembrane</keyword>
<evidence type="ECO:0000313" key="9">
    <source>
        <dbReference type="Proteomes" id="UP000789739"/>
    </source>
</evidence>
<dbReference type="GO" id="GO:0015093">
    <property type="term" value="F:ferrous iron transmembrane transporter activity"/>
    <property type="evidence" value="ECO:0007669"/>
    <property type="project" value="TreeGrafter"/>
</dbReference>
<comment type="similarity">
    <text evidence="2">Belongs to the oxidase-dependent Fe transporter (OFeT) (TC 9.A.10.1) family.</text>
</comment>
<evidence type="ECO:0000256" key="3">
    <source>
        <dbReference type="ARBA" id="ARBA00022496"/>
    </source>
</evidence>
<keyword evidence="5 7" id="KW-1133">Transmembrane helix</keyword>
<evidence type="ECO:0000313" key="8">
    <source>
        <dbReference type="EMBL" id="CAG8480834.1"/>
    </source>
</evidence>
<dbReference type="InterPro" id="IPR004923">
    <property type="entry name" value="FTR1/Fip1/EfeU"/>
</dbReference>
<dbReference type="EMBL" id="CAJVPI010000104">
    <property type="protein sequence ID" value="CAG8480834.1"/>
    <property type="molecule type" value="Genomic_DNA"/>
</dbReference>
<keyword evidence="9" id="KW-1185">Reference proteome</keyword>
<keyword evidence="3" id="KW-0406">Ion transport</keyword>
<keyword evidence="3" id="KW-0813">Transport</keyword>
<dbReference type="AlphaFoldDB" id="A0A9N8ZCR2"/>
<keyword evidence="3" id="KW-0408">Iron</keyword>
<keyword evidence="3" id="KW-0410">Iron transport</keyword>
<keyword evidence="6 7" id="KW-0472">Membrane</keyword>
<organism evidence="8 9">
    <name type="scientific">Paraglomus brasilianum</name>
    <dbReference type="NCBI Taxonomy" id="144538"/>
    <lineage>
        <taxon>Eukaryota</taxon>
        <taxon>Fungi</taxon>
        <taxon>Fungi incertae sedis</taxon>
        <taxon>Mucoromycota</taxon>
        <taxon>Glomeromycotina</taxon>
        <taxon>Glomeromycetes</taxon>
        <taxon>Paraglomerales</taxon>
        <taxon>Paraglomeraceae</taxon>
        <taxon>Paraglomus</taxon>
    </lineage>
</organism>
<dbReference type="PANTHER" id="PTHR31632">
    <property type="entry name" value="IRON TRANSPORTER FTH1"/>
    <property type="match status" value="1"/>
</dbReference>
<feature type="transmembrane region" description="Helical" evidence="7">
    <location>
        <begin position="168"/>
        <end position="189"/>
    </location>
</feature>
<feature type="transmembrane region" description="Helical" evidence="7">
    <location>
        <begin position="273"/>
        <end position="292"/>
    </location>
</feature>
<dbReference type="GO" id="GO:0033573">
    <property type="term" value="C:high-affinity iron permease complex"/>
    <property type="evidence" value="ECO:0007669"/>
    <property type="project" value="InterPro"/>
</dbReference>
<evidence type="ECO:0000256" key="2">
    <source>
        <dbReference type="ARBA" id="ARBA00008333"/>
    </source>
</evidence>
<comment type="caution">
    <text evidence="8">The sequence shown here is derived from an EMBL/GenBank/DDBJ whole genome shotgun (WGS) entry which is preliminary data.</text>
</comment>
<dbReference type="PANTHER" id="PTHR31632:SF2">
    <property type="entry name" value="PLASMA MEMBRANE IRON PERMEASE"/>
    <property type="match status" value="1"/>
</dbReference>
<comment type="subcellular location">
    <subcellularLocation>
        <location evidence="1">Membrane</location>
        <topology evidence="1">Multi-pass membrane protein</topology>
    </subcellularLocation>
</comment>
<accession>A0A9N8ZCR2</accession>
<reference evidence="8" key="1">
    <citation type="submission" date="2021-06" db="EMBL/GenBank/DDBJ databases">
        <authorList>
            <person name="Kallberg Y."/>
            <person name="Tangrot J."/>
            <person name="Rosling A."/>
        </authorList>
    </citation>
    <scope>NUCLEOTIDE SEQUENCE</scope>
    <source>
        <strain evidence="8">BR232B</strain>
    </source>
</reference>
<feature type="transmembrane region" description="Helical" evidence="7">
    <location>
        <begin position="12"/>
        <end position="31"/>
    </location>
</feature>